<dbReference type="EMBL" id="JBHSZV010000062">
    <property type="protein sequence ID" value="MFC7063962.1"/>
    <property type="molecule type" value="Genomic_DNA"/>
</dbReference>
<comment type="caution">
    <text evidence="1">The sequence shown here is derived from an EMBL/GenBank/DDBJ whole genome shotgun (WGS) entry which is preliminary data.</text>
</comment>
<reference evidence="2" key="1">
    <citation type="journal article" date="2019" name="Int. J. Syst. Evol. Microbiol.">
        <title>The Global Catalogue of Microorganisms (GCM) 10K type strain sequencing project: providing services to taxonomists for standard genome sequencing and annotation.</title>
        <authorList>
            <consortium name="The Broad Institute Genomics Platform"/>
            <consortium name="The Broad Institute Genome Sequencing Center for Infectious Disease"/>
            <person name="Wu L."/>
            <person name="Ma J."/>
        </authorList>
    </citation>
    <scope>NUCLEOTIDE SEQUENCE [LARGE SCALE GENOMIC DNA]</scope>
    <source>
        <strain evidence="2">CGMCC 4.1621</strain>
    </source>
</reference>
<sequence>MKNEIFTKSRRTIERLQSDERYELAVEIYDERELLTGALFQLKGKV</sequence>
<keyword evidence="2" id="KW-1185">Reference proteome</keyword>
<accession>A0ABW2EU81</accession>
<evidence type="ECO:0000313" key="2">
    <source>
        <dbReference type="Proteomes" id="UP001596410"/>
    </source>
</evidence>
<name>A0ABW2EU81_9BACI</name>
<gene>
    <name evidence="1" type="ORF">ACFQIC_19375</name>
</gene>
<dbReference type="Proteomes" id="UP001596410">
    <property type="component" value="Unassembled WGS sequence"/>
</dbReference>
<dbReference type="RefSeq" id="WP_204708413.1">
    <property type="nucleotide sequence ID" value="NZ_JBHSZV010000062.1"/>
</dbReference>
<organism evidence="1 2">
    <name type="scientific">Halobacillus seohaensis</name>
    <dbReference type="NCBI Taxonomy" id="447421"/>
    <lineage>
        <taxon>Bacteria</taxon>
        <taxon>Bacillati</taxon>
        <taxon>Bacillota</taxon>
        <taxon>Bacilli</taxon>
        <taxon>Bacillales</taxon>
        <taxon>Bacillaceae</taxon>
        <taxon>Halobacillus</taxon>
    </lineage>
</organism>
<proteinExistence type="predicted"/>
<evidence type="ECO:0000313" key="1">
    <source>
        <dbReference type="EMBL" id="MFC7063962.1"/>
    </source>
</evidence>
<protein>
    <submittedName>
        <fullName evidence="1">Uncharacterized protein</fullName>
    </submittedName>
</protein>